<evidence type="ECO:0000256" key="18">
    <source>
        <dbReference type="PROSITE-ProRule" id="PRU10052"/>
    </source>
</evidence>
<evidence type="ECO:0000256" key="7">
    <source>
        <dbReference type="ARBA" id="ARBA00022801"/>
    </source>
</evidence>
<keyword evidence="3" id="KW-0134">Cell wall</keyword>
<proteinExistence type="inferred from homology"/>
<evidence type="ECO:0000256" key="13">
    <source>
        <dbReference type="ARBA" id="ARBA00043142"/>
    </source>
</evidence>
<evidence type="ECO:0000313" key="22">
    <source>
        <dbReference type="Proteomes" id="UP001054889"/>
    </source>
</evidence>
<evidence type="ECO:0000256" key="11">
    <source>
        <dbReference type="ARBA" id="ARBA00023316"/>
    </source>
</evidence>
<keyword evidence="4" id="KW-0964">Secreted</keyword>
<keyword evidence="7 19" id="KW-0378">Hydrolase</keyword>
<reference evidence="21" key="1">
    <citation type="journal article" date="2018" name="DNA Res.">
        <title>Multiple hybrid de novo genome assembly of finger millet, an orphan allotetraploid crop.</title>
        <authorList>
            <person name="Hatakeyama M."/>
            <person name="Aluri S."/>
            <person name="Balachadran M.T."/>
            <person name="Sivarajan S.R."/>
            <person name="Patrignani A."/>
            <person name="Gruter S."/>
            <person name="Poveda L."/>
            <person name="Shimizu-Inatsugi R."/>
            <person name="Baeten J."/>
            <person name="Francoijs K.J."/>
            <person name="Nataraja K.N."/>
            <person name="Reddy Y.A.N."/>
            <person name="Phadnis S."/>
            <person name="Ravikumar R.L."/>
            <person name="Schlapbach R."/>
            <person name="Sreeman S.M."/>
            <person name="Shimizu K.K."/>
        </authorList>
    </citation>
    <scope>NUCLEOTIDE SEQUENCE</scope>
</reference>
<dbReference type="InterPro" id="IPR000743">
    <property type="entry name" value="Glyco_hydro_28"/>
</dbReference>
<evidence type="ECO:0000256" key="5">
    <source>
        <dbReference type="ARBA" id="ARBA00022729"/>
    </source>
</evidence>
<dbReference type="AlphaFoldDB" id="A0AAV5C206"/>
<evidence type="ECO:0000256" key="2">
    <source>
        <dbReference type="ARBA" id="ARBA00008834"/>
    </source>
</evidence>
<evidence type="ECO:0000256" key="17">
    <source>
        <dbReference type="ARBA" id="ARBA00083621"/>
    </source>
</evidence>
<dbReference type="InterPro" id="IPR006626">
    <property type="entry name" value="PbH1"/>
</dbReference>
<reference evidence="21" key="2">
    <citation type="submission" date="2021-12" db="EMBL/GenBank/DDBJ databases">
        <title>Resequencing data analysis of finger millet.</title>
        <authorList>
            <person name="Hatakeyama M."/>
            <person name="Aluri S."/>
            <person name="Balachadran M.T."/>
            <person name="Sivarajan S.R."/>
            <person name="Poveda L."/>
            <person name="Shimizu-Inatsugi R."/>
            <person name="Schlapbach R."/>
            <person name="Sreeman S.M."/>
            <person name="Shimizu K.K."/>
        </authorList>
    </citation>
    <scope>NUCLEOTIDE SEQUENCE</scope>
</reference>
<evidence type="ECO:0000313" key="21">
    <source>
        <dbReference type="EMBL" id="GJM92227.1"/>
    </source>
</evidence>
<protein>
    <recommendedName>
        <fullName evidence="16">Exopolygalacturonase</fullName>
        <ecNumber evidence="12">3.2.1.67</ecNumber>
    </recommendedName>
    <alternativeName>
        <fullName evidence="13">Galacturan 1,4-alpha-galacturonidase</fullName>
    </alternativeName>
    <alternativeName>
        <fullName evidence="17">Pectinase</fullName>
    </alternativeName>
</protein>
<dbReference type="PROSITE" id="PS00502">
    <property type="entry name" value="POLYGALACTURONASE"/>
    <property type="match status" value="1"/>
</dbReference>
<dbReference type="GO" id="GO:0047911">
    <property type="term" value="F:galacturan 1,4-alpha-galacturonidase activity"/>
    <property type="evidence" value="ECO:0007669"/>
    <property type="project" value="UniProtKB-EC"/>
</dbReference>
<dbReference type="InterPro" id="IPR011050">
    <property type="entry name" value="Pectin_lyase_fold/virulence"/>
</dbReference>
<dbReference type="GO" id="GO:0071555">
    <property type="term" value="P:cell wall organization"/>
    <property type="evidence" value="ECO:0007669"/>
    <property type="project" value="UniProtKB-KW"/>
</dbReference>
<keyword evidence="5 20" id="KW-0732">Signal</keyword>
<dbReference type="Pfam" id="PF00295">
    <property type="entry name" value="Glyco_hydro_28"/>
    <property type="match status" value="1"/>
</dbReference>
<evidence type="ECO:0000256" key="3">
    <source>
        <dbReference type="ARBA" id="ARBA00022512"/>
    </source>
</evidence>
<comment type="caution">
    <text evidence="21">The sequence shown here is derived from an EMBL/GenBank/DDBJ whole genome shotgun (WGS) entry which is preliminary data.</text>
</comment>
<dbReference type="EC" id="3.2.1.67" evidence="12"/>
<evidence type="ECO:0000256" key="14">
    <source>
        <dbReference type="ARBA" id="ARBA00048766"/>
    </source>
</evidence>
<evidence type="ECO:0000256" key="1">
    <source>
        <dbReference type="ARBA" id="ARBA00004191"/>
    </source>
</evidence>
<keyword evidence="9" id="KW-0325">Glycoprotein</keyword>
<evidence type="ECO:0000256" key="12">
    <source>
        <dbReference type="ARBA" id="ARBA00038933"/>
    </source>
</evidence>
<dbReference type="SMART" id="SM00710">
    <property type="entry name" value="PbH1"/>
    <property type="match status" value="5"/>
</dbReference>
<dbReference type="EMBL" id="BQKI01000004">
    <property type="protein sequence ID" value="GJM92227.1"/>
    <property type="molecule type" value="Genomic_DNA"/>
</dbReference>
<gene>
    <name evidence="21" type="primary">ga08670</name>
    <name evidence="21" type="ORF">PR202_ga08670</name>
</gene>
<dbReference type="FunFam" id="2.160.20.10:FF:000004">
    <property type="entry name" value="Pectin lyase-like superfamily protein"/>
    <property type="match status" value="1"/>
</dbReference>
<sequence>MATNKPPALLSLLVHLHAALLFLPDNHQAAAGAMYNVVRYGARADGSADATGPFLRAWADACRSPRPATVLVPPGRFLVAHATTFSGPCRSGRVTFASAGTLVARPASLESSERWITFENVDGLRVTGGTLDGRGRALWNCKKKRGSRSSGHSCPAGATSLTISNSRGVEVDGVRSVDSEMFHVVVIQCERVTLRGVTVQAPADSPNTDGIHVHMSSHVAVFDARVSTGDDCVSIGPGNSNLWIERVACGPGHGISIGSLGKQQGMAMEVVQNVTVKTAWFTGTTNGLRIKTWGGPKRGVVRDVTFMDATMAGVENPIIIDQNYCPNDAGCPSSRSSSIKITDVRYVGIRGSSATPVAVNLDCSRSSPCSGISLQDVALTYRNRVAKSYCRNVQGTQLGLVLPQGCL</sequence>
<feature type="chain" id="PRO_5043955113" description="Exopolygalacturonase" evidence="20">
    <location>
        <begin position="22"/>
        <end position="407"/>
    </location>
</feature>
<evidence type="ECO:0000256" key="6">
    <source>
        <dbReference type="ARBA" id="ARBA00022737"/>
    </source>
</evidence>
<evidence type="ECO:0000256" key="10">
    <source>
        <dbReference type="ARBA" id="ARBA00023295"/>
    </source>
</evidence>
<comment type="subcellular location">
    <subcellularLocation>
        <location evidence="1">Secreted</location>
        <location evidence="1">Cell wall</location>
    </subcellularLocation>
</comment>
<dbReference type="SUPFAM" id="SSF51126">
    <property type="entry name" value="Pectin lyase-like"/>
    <property type="match status" value="1"/>
</dbReference>
<feature type="active site" evidence="18">
    <location>
        <position position="253"/>
    </location>
</feature>
<dbReference type="Gene3D" id="2.160.20.10">
    <property type="entry name" value="Single-stranded right-handed beta-helix, Pectin lyase-like"/>
    <property type="match status" value="1"/>
</dbReference>
<keyword evidence="22" id="KW-1185">Reference proteome</keyword>
<keyword evidence="8" id="KW-1015">Disulfide bond</keyword>
<evidence type="ECO:0000256" key="8">
    <source>
        <dbReference type="ARBA" id="ARBA00023157"/>
    </source>
</evidence>
<evidence type="ECO:0000256" key="9">
    <source>
        <dbReference type="ARBA" id="ARBA00023180"/>
    </source>
</evidence>
<keyword evidence="6" id="KW-0677">Repeat</keyword>
<dbReference type="InterPro" id="IPR012334">
    <property type="entry name" value="Pectin_lyas_fold"/>
</dbReference>
<accession>A0AAV5C206</accession>
<keyword evidence="11" id="KW-0961">Cell wall biogenesis/degradation</keyword>
<name>A0AAV5C206_ELECO</name>
<organism evidence="21 22">
    <name type="scientific">Eleusine coracana subsp. coracana</name>
    <dbReference type="NCBI Taxonomy" id="191504"/>
    <lineage>
        <taxon>Eukaryota</taxon>
        <taxon>Viridiplantae</taxon>
        <taxon>Streptophyta</taxon>
        <taxon>Embryophyta</taxon>
        <taxon>Tracheophyta</taxon>
        <taxon>Spermatophyta</taxon>
        <taxon>Magnoliopsida</taxon>
        <taxon>Liliopsida</taxon>
        <taxon>Poales</taxon>
        <taxon>Poaceae</taxon>
        <taxon>PACMAD clade</taxon>
        <taxon>Chloridoideae</taxon>
        <taxon>Cynodonteae</taxon>
        <taxon>Eleusininae</taxon>
        <taxon>Eleusine</taxon>
    </lineage>
</organism>
<comment type="similarity">
    <text evidence="2 19">Belongs to the glycosyl hydrolase 28 family.</text>
</comment>
<dbReference type="PANTHER" id="PTHR31375">
    <property type="match status" value="1"/>
</dbReference>
<comment type="catalytic activity">
    <reaction evidence="14">
        <text>[(1-&gt;4)-alpha-D-galacturonosyl](n) + H2O = alpha-D-galacturonate + [(1-&gt;4)-alpha-D-galacturonosyl](n-1)</text>
        <dbReference type="Rhea" id="RHEA:14117"/>
        <dbReference type="Rhea" id="RHEA-COMP:14570"/>
        <dbReference type="Rhea" id="RHEA-COMP:14572"/>
        <dbReference type="ChEBI" id="CHEBI:15377"/>
        <dbReference type="ChEBI" id="CHEBI:58658"/>
        <dbReference type="ChEBI" id="CHEBI:140523"/>
        <dbReference type="EC" id="3.2.1.67"/>
    </reaction>
</comment>
<feature type="signal peptide" evidence="20">
    <location>
        <begin position="1"/>
        <end position="21"/>
    </location>
</feature>
<evidence type="ECO:0000256" key="4">
    <source>
        <dbReference type="ARBA" id="ARBA00022525"/>
    </source>
</evidence>
<evidence type="ECO:0000256" key="20">
    <source>
        <dbReference type="SAM" id="SignalP"/>
    </source>
</evidence>
<keyword evidence="10 19" id="KW-0326">Glycosidase</keyword>
<dbReference type="Proteomes" id="UP001054889">
    <property type="component" value="Unassembled WGS sequence"/>
</dbReference>
<evidence type="ECO:0000256" key="15">
    <source>
        <dbReference type="ARBA" id="ARBA00057651"/>
    </source>
</evidence>
<evidence type="ECO:0000256" key="16">
    <source>
        <dbReference type="ARBA" id="ARBA00068298"/>
    </source>
</evidence>
<dbReference type="GO" id="GO:0005975">
    <property type="term" value="P:carbohydrate metabolic process"/>
    <property type="evidence" value="ECO:0007669"/>
    <property type="project" value="InterPro"/>
</dbReference>
<comment type="function">
    <text evidence="15">May function in depolymerizing pectin during pollen development, germination, and tube growth. Acts as an exo-polygalacturonase.</text>
</comment>
<dbReference type="GO" id="GO:0004650">
    <property type="term" value="F:polygalacturonase activity"/>
    <property type="evidence" value="ECO:0007669"/>
    <property type="project" value="InterPro"/>
</dbReference>
<evidence type="ECO:0000256" key="19">
    <source>
        <dbReference type="RuleBase" id="RU361169"/>
    </source>
</evidence>